<name>A0A2N8SKM7_STUST</name>
<dbReference type="Proteomes" id="UP000235897">
    <property type="component" value="Unassembled WGS sequence"/>
</dbReference>
<dbReference type="Pfam" id="PF08837">
    <property type="entry name" value="DUF1810"/>
    <property type="match status" value="1"/>
</dbReference>
<accession>A0A2N8SKM7</accession>
<comment type="caution">
    <text evidence="1">The sequence shown here is derived from an EMBL/GenBank/DDBJ whole genome shotgun (WGS) entry which is preliminary data.</text>
</comment>
<dbReference type="SUPFAM" id="SSF140736">
    <property type="entry name" value="Rv1873-like"/>
    <property type="match status" value="1"/>
</dbReference>
<evidence type="ECO:0000313" key="2">
    <source>
        <dbReference type="Proteomes" id="UP000235897"/>
    </source>
</evidence>
<evidence type="ECO:0000313" key="1">
    <source>
        <dbReference type="EMBL" id="PNG03044.1"/>
    </source>
</evidence>
<dbReference type="EMBL" id="POUW01000014">
    <property type="protein sequence ID" value="PNG03044.1"/>
    <property type="molecule type" value="Genomic_DNA"/>
</dbReference>
<dbReference type="InterPro" id="IPR014937">
    <property type="entry name" value="DUF1810"/>
</dbReference>
<organism evidence="1 2">
    <name type="scientific">Stutzerimonas stutzeri</name>
    <name type="common">Pseudomonas stutzeri</name>
    <dbReference type="NCBI Taxonomy" id="316"/>
    <lineage>
        <taxon>Bacteria</taxon>
        <taxon>Pseudomonadati</taxon>
        <taxon>Pseudomonadota</taxon>
        <taxon>Gammaproteobacteria</taxon>
        <taxon>Pseudomonadales</taxon>
        <taxon>Pseudomonadaceae</taxon>
        <taxon>Stutzerimonas</taxon>
    </lineage>
</organism>
<dbReference type="Gene3D" id="1.25.40.380">
    <property type="entry name" value="Protein of unknown function DUF1810"/>
    <property type="match status" value="1"/>
</dbReference>
<dbReference type="AlphaFoldDB" id="A0A2N8SKM7"/>
<reference evidence="1 2" key="1">
    <citation type="submission" date="2018-01" db="EMBL/GenBank/DDBJ databases">
        <title>Denitrification phenotypes of diverse strains of Pseudomonas stutzeri.</title>
        <authorList>
            <person name="Milligan D.A."/>
            <person name="Bergaust L."/>
            <person name="Bakken L.R."/>
            <person name="Frostegard A."/>
        </authorList>
    </citation>
    <scope>NUCLEOTIDE SEQUENCE [LARGE SCALE GENOMIC DNA]</scope>
    <source>
        <strain evidence="1 2">28a3</strain>
    </source>
</reference>
<protein>
    <submittedName>
        <fullName evidence="1">DUF1810 domain-containing protein</fullName>
    </submittedName>
</protein>
<sequence length="147" mass="16420">MNDPFDLQRFIDAQAPVFDQALAELRAGSKRSHWMWFVFPQIAGLGHSTMAQRYAVSGRDEAIAYLQHPVLGSRLETCCQAMLRHPDRSARQILGSPDDLKLRSSMTLFHAVAPERKAFQAVLDAFYGGKPDEATLSRLGQEAAMRS</sequence>
<dbReference type="InterPro" id="IPR036287">
    <property type="entry name" value="Rv1873-like_sf"/>
</dbReference>
<proteinExistence type="predicted"/>
<dbReference type="OrthoDB" id="9801870at2"/>
<gene>
    <name evidence="1" type="ORF">CXL00_22710</name>
</gene>
<dbReference type="RefSeq" id="WP_102847714.1">
    <property type="nucleotide sequence ID" value="NZ_JAMOIG010000038.1"/>
</dbReference>
<dbReference type="PIRSF" id="PIRSF008546">
    <property type="entry name" value="UCP008546"/>
    <property type="match status" value="1"/>
</dbReference>